<sequence>MESPNQETSSHIRNCFNAKFEHFKTNVGDISKLTKQLAKDDSRRIVHSIKVGFAITLISLFYYFDPFYNGLGVDAMWAVLTVVVVFEFSVGATLGKGVNRVVATVLGGFSAVGAHKLSSLPEEKLPKLEPLFLGLSVFLTGTSTAVIICVVICPVWAGSDLHSLAATNLETLAEFFQEFGGEYFKASSDAFSKDNNKLTLDRLKKVLDSKNNVDSLLNLAMWEPRHRHFKYDHPWTQYQNISELARRCACRAEVLHSFLFTQIQAPTEVKVKFRETCMTMSTESGKALKELSLAIKRMNQPSNANHHVQNAIQAAQNLCPLLTSNIWENLNLSDVTPAATVATILADVVACTEEIAKAVQELASLAKFKDKNNAVMEGRVACGINRTKLANQGSINRSYLSNNQLIIIHDGDLSPLCSPKISISDQDPPSLAMAQQNAE</sequence>
<evidence type="ECO:0000256" key="7">
    <source>
        <dbReference type="ARBA" id="ARBA00023136"/>
    </source>
</evidence>
<name>A0A803KRU6_CHEQI</name>
<dbReference type="PANTHER" id="PTHR31086">
    <property type="entry name" value="ALUMINUM-ACTIVATED MALATE TRANSPORTER 10"/>
    <property type="match status" value="1"/>
</dbReference>
<dbReference type="InterPro" id="IPR020966">
    <property type="entry name" value="ALMT"/>
</dbReference>
<dbReference type="Proteomes" id="UP000596660">
    <property type="component" value="Unplaced"/>
</dbReference>
<dbReference type="GO" id="GO:0015743">
    <property type="term" value="P:malate transport"/>
    <property type="evidence" value="ECO:0007669"/>
    <property type="project" value="InterPro"/>
</dbReference>
<evidence type="ECO:0000256" key="9">
    <source>
        <dbReference type="SAM" id="Phobius"/>
    </source>
</evidence>
<evidence type="ECO:0000256" key="8">
    <source>
        <dbReference type="ARBA" id="ARBA00023303"/>
    </source>
</evidence>
<reference evidence="10" key="2">
    <citation type="submission" date="2021-03" db="UniProtKB">
        <authorList>
            <consortium name="EnsemblPlants"/>
        </authorList>
    </citation>
    <scope>IDENTIFICATION</scope>
</reference>
<evidence type="ECO:0000256" key="5">
    <source>
        <dbReference type="ARBA" id="ARBA00022989"/>
    </source>
</evidence>
<dbReference type="EnsemblPlants" id="AUR62001753-RA">
    <property type="protein sequence ID" value="AUR62001753-RA:cds"/>
    <property type="gene ID" value="AUR62001753"/>
</dbReference>
<dbReference type="AlphaFoldDB" id="A0A803KRU6"/>
<organism evidence="10 11">
    <name type="scientific">Chenopodium quinoa</name>
    <name type="common">Quinoa</name>
    <dbReference type="NCBI Taxonomy" id="63459"/>
    <lineage>
        <taxon>Eukaryota</taxon>
        <taxon>Viridiplantae</taxon>
        <taxon>Streptophyta</taxon>
        <taxon>Embryophyta</taxon>
        <taxon>Tracheophyta</taxon>
        <taxon>Spermatophyta</taxon>
        <taxon>Magnoliopsida</taxon>
        <taxon>eudicotyledons</taxon>
        <taxon>Gunneridae</taxon>
        <taxon>Pentapetalae</taxon>
        <taxon>Caryophyllales</taxon>
        <taxon>Chenopodiaceae</taxon>
        <taxon>Chenopodioideae</taxon>
        <taxon>Atripliceae</taxon>
        <taxon>Chenopodium</taxon>
    </lineage>
</organism>
<keyword evidence="6" id="KW-0406">Ion transport</keyword>
<keyword evidence="4 9" id="KW-0812">Transmembrane</keyword>
<evidence type="ECO:0000256" key="2">
    <source>
        <dbReference type="ARBA" id="ARBA00007079"/>
    </source>
</evidence>
<dbReference type="GO" id="GO:0034220">
    <property type="term" value="P:monoatomic ion transmembrane transport"/>
    <property type="evidence" value="ECO:0007669"/>
    <property type="project" value="UniProtKB-KW"/>
</dbReference>
<evidence type="ECO:0000313" key="11">
    <source>
        <dbReference type="Proteomes" id="UP000596660"/>
    </source>
</evidence>
<keyword evidence="11" id="KW-1185">Reference proteome</keyword>
<keyword evidence="5 9" id="KW-1133">Transmembrane helix</keyword>
<evidence type="ECO:0008006" key="12">
    <source>
        <dbReference type="Google" id="ProtNLM"/>
    </source>
</evidence>
<feature type="transmembrane region" description="Helical" evidence="9">
    <location>
        <begin position="76"/>
        <end position="94"/>
    </location>
</feature>
<evidence type="ECO:0000256" key="6">
    <source>
        <dbReference type="ARBA" id="ARBA00023065"/>
    </source>
</evidence>
<feature type="transmembrane region" description="Helical" evidence="9">
    <location>
        <begin position="45"/>
        <end position="64"/>
    </location>
</feature>
<comment type="subcellular location">
    <subcellularLocation>
        <location evidence="1">Membrane</location>
        <topology evidence="1">Multi-pass membrane protein</topology>
    </subcellularLocation>
</comment>
<feature type="transmembrane region" description="Helical" evidence="9">
    <location>
        <begin position="131"/>
        <end position="157"/>
    </location>
</feature>
<comment type="similarity">
    <text evidence="2">Belongs to the aromatic acid exporter (TC 2.A.85) family.</text>
</comment>
<dbReference type="GO" id="GO:0016020">
    <property type="term" value="C:membrane"/>
    <property type="evidence" value="ECO:0007669"/>
    <property type="project" value="UniProtKB-SubCell"/>
</dbReference>
<evidence type="ECO:0000256" key="4">
    <source>
        <dbReference type="ARBA" id="ARBA00022692"/>
    </source>
</evidence>
<dbReference type="OMA" id="GFGREYF"/>
<proteinExistence type="inferred from homology"/>
<dbReference type="Pfam" id="PF11744">
    <property type="entry name" value="ALMT"/>
    <property type="match status" value="1"/>
</dbReference>
<evidence type="ECO:0000313" key="10">
    <source>
        <dbReference type="EnsemblPlants" id="AUR62001753-RA:cds"/>
    </source>
</evidence>
<accession>A0A803KRU6</accession>
<dbReference type="Gramene" id="AUR62001753-RA">
    <property type="protein sequence ID" value="AUR62001753-RA:cds"/>
    <property type="gene ID" value="AUR62001753"/>
</dbReference>
<reference evidence="10" key="1">
    <citation type="journal article" date="2017" name="Nature">
        <title>The genome of Chenopodium quinoa.</title>
        <authorList>
            <person name="Jarvis D.E."/>
            <person name="Ho Y.S."/>
            <person name="Lightfoot D.J."/>
            <person name="Schmoeckel S.M."/>
            <person name="Li B."/>
            <person name="Borm T.J.A."/>
            <person name="Ohyanagi H."/>
            <person name="Mineta K."/>
            <person name="Michell C.T."/>
            <person name="Saber N."/>
            <person name="Kharbatia N.M."/>
            <person name="Rupper R.R."/>
            <person name="Sharp A.R."/>
            <person name="Dally N."/>
            <person name="Boughton B.A."/>
            <person name="Woo Y.H."/>
            <person name="Gao G."/>
            <person name="Schijlen E.G.W.M."/>
            <person name="Guo X."/>
            <person name="Momin A.A."/>
            <person name="Negrao S."/>
            <person name="Al-Babili S."/>
            <person name="Gehring C."/>
            <person name="Roessner U."/>
            <person name="Jung C."/>
            <person name="Murphy K."/>
            <person name="Arold S.T."/>
            <person name="Gojobori T."/>
            <person name="van der Linden C.G."/>
            <person name="van Loo E.N."/>
            <person name="Jellen E.N."/>
            <person name="Maughan P.J."/>
            <person name="Tester M."/>
        </authorList>
    </citation>
    <scope>NUCLEOTIDE SEQUENCE [LARGE SCALE GENOMIC DNA]</scope>
    <source>
        <strain evidence="10">cv. PI 614886</strain>
    </source>
</reference>
<evidence type="ECO:0000256" key="3">
    <source>
        <dbReference type="ARBA" id="ARBA00022448"/>
    </source>
</evidence>
<keyword evidence="7 9" id="KW-0472">Membrane</keyword>
<keyword evidence="3" id="KW-0813">Transport</keyword>
<evidence type="ECO:0000256" key="1">
    <source>
        <dbReference type="ARBA" id="ARBA00004141"/>
    </source>
</evidence>
<protein>
    <recommendedName>
        <fullName evidence="12">Aluminum-activated malate transporter</fullName>
    </recommendedName>
</protein>
<keyword evidence="8" id="KW-0407">Ion channel</keyword>